<reference evidence="2" key="1">
    <citation type="submission" date="2020-11" db="EMBL/GenBank/DDBJ databases">
        <authorList>
            <consortium name="DOE Joint Genome Institute"/>
            <person name="Ahrendt S."/>
            <person name="Riley R."/>
            <person name="Andreopoulos W."/>
            <person name="Labutti K."/>
            <person name="Pangilinan J."/>
            <person name="Ruiz-Duenas F.J."/>
            <person name="Barrasa J.M."/>
            <person name="Sanchez-Garcia M."/>
            <person name="Camarero S."/>
            <person name="Miyauchi S."/>
            <person name="Serrano A."/>
            <person name="Linde D."/>
            <person name="Babiker R."/>
            <person name="Drula E."/>
            <person name="Ayuso-Fernandez I."/>
            <person name="Pacheco R."/>
            <person name="Padilla G."/>
            <person name="Ferreira P."/>
            <person name="Barriuso J."/>
            <person name="Kellner H."/>
            <person name="Castanera R."/>
            <person name="Alfaro M."/>
            <person name="Ramirez L."/>
            <person name="Pisabarro A.G."/>
            <person name="Kuo A."/>
            <person name="Tritt A."/>
            <person name="Lipzen A."/>
            <person name="He G."/>
            <person name="Yan M."/>
            <person name="Ng V."/>
            <person name="Cullen D."/>
            <person name="Martin F."/>
            <person name="Rosso M.-N."/>
            <person name="Henrissat B."/>
            <person name="Hibbett D."/>
            <person name="Martinez A.T."/>
            <person name="Grigoriev I.V."/>
        </authorList>
    </citation>
    <scope>NUCLEOTIDE SEQUENCE</scope>
    <source>
        <strain evidence="2">CBS 506.95</strain>
    </source>
</reference>
<protein>
    <submittedName>
        <fullName evidence="2">Uncharacterized protein</fullName>
    </submittedName>
</protein>
<feature type="compositionally biased region" description="Low complexity" evidence="1">
    <location>
        <begin position="145"/>
        <end position="154"/>
    </location>
</feature>
<organism evidence="2 3">
    <name type="scientific">Crepidotus variabilis</name>
    <dbReference type="NCBI Taxonomy" id="179855"/>
    <lineage>
        <taxon>Eukaryota</taxon>
        <taxon>Fungi</taxon>
        <taxon>Dikarya</taxon>
        <taxon>Basidiomycota</taxon>
        <taxon>Agaricomycotina</taxon>
        <taxon>Agaricomycetes</taxon>
        <taxon>Agaricomycetidae</taxon>
        <taxon>Agaricales</taxon>
        <taxon>Agaricineae</taxon>
        <taxon>Crepidotaceae</taxon>
        <taxon>Crepidotus</taxon>
    </lineage>
</organism>
<dbReference type="EMBL" id="MU157909">
    <property type="protein sequence ID" value="KAF9523856.1"/>
    <property type="molecule type" value="Genomic_DNA"/>
</dbReference>
<dbReference type="AlphaFoldDB" id="A0A9P6E735"/>
<accession>A0A9P6E735</accession>
<dbReference type="Proteomes" id="UP000807306">
    <property type="component" value="Unassembled WGS sequence"/>
</dbReference>
<evidence type="ECO:0000313" key="3">
    <source>
        <dbReference type="Proteomes" id="UP000807306"/>
    </source>
</evidence>
<evidence type="ECO:0000256" key="1">
    <source>
        <dbReference type="SAM" id="MobiDB-lite"/>
    </source>
</evidence>
<sequence>MGSFAPAPVSISKTPQARTKETRKKKPNLWLPLSPYATTSSMDGAVESVDDTQTLSVWSTQEKSVFEDWDDGPRSSIIFGEDTVQTLLSTPDTPYLTLPPSARKHKQRLGAFQQVPVSAVTPRTPFFSDTDSEDESEDGGAQLLSASSSCSSDSNKTPVPGNFRGPQLSINTSLDKSGNPVLSSEDEFTLSALLSSIEDSSSPEGAVRPPDVLLRNEIMSRSSQTLAAQKLRESDNLANTTWLTSSAFP</sequence>
<evidence type="ECO:0000313" key="2">
    <source>
        <dbReference type="EMBL" id="KAF9523856.1"/>
    </source>
</evidence>
<feature type="region of interest" description="Disordered" evidence="1">
    <location>
        <begin position="1"/>
        <end position="28"/>
    </location>
</feature>
<feature type="region of interest" description="Disordered" evidence="1">
    <location>
        <begin position="120"/>
        <end position="166"/>
    </location>
</feature>
<name>A0A9P6E735_9AGAR</name>
<keyword evidence="3" id="KW-1185">Reference proteome</keyword>
<gene>
    <name evidence="2" type="ORF">CPB83DRAFT_651282</name>
</gene>
<comment type="caution">
    <text evidence="2">The sequence shown here is derived from an EMBL/GenBank/DDBJ whole genome shotgun (WGS) entry which is preliminary data.</text>
</comment>
<proteinExistence type="predicted"/>